<accession>A0A2K3KJ25</accession>
<name>A0A2K3KJ25_TRIPR</name>
<feature type="non-terminal residue" evidence="2">
    <location>
        <position position="1"/>
    </location>
</feature>
<evidence type="ECO:0000313" key="2">
    <source>
        <dbReference type="EMBL" id="PNX66287.1"/>
    </source>
</evidence>
<dbReference type="Proteomes" id="UP000236291">
    <property type="component" value="Unassembled WGS sequence"/>
</dbReference>
<gene>
    <name evidence="2" type="ORF">L195_g062989</name>
</gene>
<dbReference type="EMBL" id="ASHM01191478">
    <property type="protein sequence ID" value="PNX66287.1"/>
    <property type="molecule type" value="Genomic_DNA"/>
</dbReference>
<organism evidence="2 3">
    <name type="scientific">Trifolium pratense</name>
    <name type="common">Red clover</name>
    <dbReference type="NCBI Taxonomy" id="57577"/>
    <lineage>
        <taxon>Eukaryota</taxon>
        <taxon>Viridiplantae</taxon>
        <taxon>Streptophyta</taxon>
        <taxon>Embryophyta</taxon>
        <taxon>Tracheophyta</taxon>
        <taxon>Spermatophyta</taxon>
        <taxon>Magnoliopsida</taxon>
        <taxon>eudicotyledons</taxon>
        <taxon>Gunneridae</taxon>
        <taxon>Pentapetalae</taxon>
        <taxon>rosids</taxon>
        <taxon>fabids</taxon>
        <taxon>Fabales</taxon>
        <taxon>Fabaceae</taxon>
        <taxon>Papilionoideae</taxon>
        <taxon>50 kb inversion clade</taxon>
        <taxon>NPAAA clade</taxon>
        <taxon>Hologalegina</taxon>
        <taxon>IRL clade</taxon>
        <taxon>Trifolieae</taxon>
        <taxon>Trifolium</taxon>
    </lineage>
</organism>
<proteinExistence type="predicted"/>
<feature type="region of interest" description="Disordered" evidence="1">
    <location>
        <begin position="22"/>
        <end position="86"/>
    </location>
</feature>
<evidence type="ECO:0000256" key="1">
    <source>
        <dbReference type="SAM" id="MobiDB-lite"/>
    </source>
</evidence>
<protein>
    <submittedName>
        <fullName evidence="2">Uncharacterized protein</fullName>
    </submittedName>
</protein>
<evidence type="ECO:0000313" key="3">
    <source>
        <dbReference type="Proteomes" id="UP000236291"/>
    </source>
</evidence>
<sequence>KGRVATLHGDIEAARRCFDAATKGNNFIGKAPGSKKPKPLPETPPKLPAPDVSSVDLDSRFSKKENKEEKKLRKEEKESDEASKEH</sequence>
<comment type="caution">
    <text evidence="2">The sequence shown here is derived from an EMBL/GenBank/DDBJ whole genome shotgun (WGS) entry which is preliminary data.</text>
</comment>
<dbReference type="AlphaFoldDB" id="A0A2K3KJ25"/>
<reference evidence="2 3" key="1">
    <citation type="journal article" date="2014" name="Am. J. Bot.">
        <title>Genome assembly and annotation for red clover (Trifolium pratense; Fabaceae).</title>
        <authorList>
            <person name="Istvanek J."/>
            <person name="Jaros M."/>
            <person name="Krenek A."/>
            <person name="Repkova J."/>
        </authorList>
    </citation>
    <scope>NUCLEOTIDE SEQUENCE [LARGE SCALE GENOMIC DNA]</scope>
    <source>
        <strain evidence="3">cv. Tatra</strain>
        <tissue evidence="2">Young leaves</tissue>
    </source>
</reference>
<reference evidence="2 3" key="2">
    <citation type="journal article" date="2017" name="Front. Plant Sci.">
        <title>Gene Classification and Mining of Molecular Markers Useful in Red Clover (Trifolium pratense) Breeding.</title>
        <authorList>
            <person name="Istvanek J."/>
            <person name="Dluhosova J."/>
            <person name="Dluhos P."/>
            <person name="Patkova L."/>
            <person name="Nedelnik J."/>
            <person name="Repkova J."/>
        </authorList>
    </citation>
    <scope>NUCLEOTIDE SEQUENCE [LARGE SCALE GENOMIC DNA]</scope>
    <source>
        <strain evidence="3">cv. Tatra</strain>
        <tissue evidence="2">Young leaves</tissue>
    </source>
</reference>
<feature type="compositionally biased region" description="Basic and acidic residues" evidence="1">
    <location>
        <begin position="57"/>
        <end position="86"/>
    </location>
</feature>